<gene>
    <name evidence="4" type="primary">cobN</name>
    <name evidence="4" type="ORF">E0E05_12520</name>
</gene>
<keyword evidence="4" id="KW-0436">Ligase</keyword>
<sequence>MHLLLAQKGSIGDEGEAVDLGQTPGDVCVLSAADTELAALAAAHRARDGETALRLVNLMQLRHEMSVDSWIARTGRHARLVVARLLGGQSYWRYVTEALRSAADAHGFALALVPGDDRPDPGLSPFCTVAPGDCDALWAFLREGGADNARGFLDACDDLIAGRPIEGTASPLLKAGVWADARPHPEVRAKRASKGEGCVLTPQDEGLAAIVFYRALVQSGQTAPVEALADALAARGMAVTPVYVSSLKDDVSAATVARLFDKAPPDVVVNMTGFAVSAPGGARVPTVLEATGAPVLQAVLAGSPHEVWEASTQGLTARDLAMNVALPEVDGRVLSRAVSFKAAETWDAATEANIVTHRPVADRIAFVADLAANWARLRRTAAAERRIALVLANYPNRDGRLANGVGLDTPAGSVEVLRAMKAAGYDVGEFPADGDALINHLKAGPTNAATDGREVRETISLNQYKAFFASLPVENQIEVRERWGEPEADPFFDDSRFALPLTRFGNVFVGIQPARGYNIDPKESYHSPDLVPPHGYLAFYAFLRGQVGVHAIVHMGKHGNLEWLPGKALALAETCWPEAALGPLPHVYPFIVNDPGEGTQAKRRAAAVIVDHLTPPLTRAESYGPLKDLEALVDEYFEAAGNDPRRLKLLKTRILDLVRDIGLDHDAGIGEGEGDDTALEKLDAYLCDLKEMQIRDGLHVFGKAPEGRLLTDLTVALARVPSANQDSLHRAISADLLSPHPEPVEGRGESAPLRQARGEGLPGGHDARVHRVPPSVPDGTSPPQGGRMGARADGIRPLSPLAGEMSAKPTEGGVSPFDPLDCAMAEPWRGPRPDILQELSDDPWRTNGDTVERIELLAARLVGGEMACPDDWTRTRAVLDRIEGELKPSVAACGPAEIDGVLTALDGRFVAPGPSGAPTRGRPDVLPTGRNFFSVDSRAVPTETAWDLGRKSADLLVTRHVQDHGEWPTSLGLTAWGTSNMRTGGDDIAQAMALIGAKPVWDGASRRVTGYEIIPLAALGRPRVDVTLRISGFFRDAFPDQIALFDRAVRAIGALDEDAADNPIAARMNAERARLESTGVAEDEAARRAGFRVFGSRPGAYGAGLQALIDEKGWDSAADLAEAYMVWGSYAYGANVEGRAERAAFETRLASVEAVVQNQDNREHDLLDSDDYYQFEGGMTAAVETIRGARPAVYHNDHSRPERPVIRTLEDEIGRVVRARVVNPKWIEGVMRHGYKGAFEMAATVDYMFAFAATTGAVRDHHFEAVYQAYLVDETVRAFIADKNPDALAEIAERLGEAIERGLWTPKSNSARMRLGELAGEADAR</sequence>
<evidence type="ECO:0000259" key="3">
    <source>
        <dbReference type="Pfam" id="PF02514"/>
    </source>
</evidence>
<proteinExistence type="predicted"/>
<dbReference type="Pfam" id="PF02514">
    <property type="entry name" value="CobN-Mg_chel"/>
    <property type="match status" value="1"/>
</dbReference>
<dbReference type="CDD" id="cd10150">
    <property type="entry name" value="CobN_like"/>
    <property type="match status" value="1"/>
</dbReference>
<dbReference type="GO" id="GO:0009236">
    <property type="term" value="P:cobalamin biosynthetic process"/>
    <property type="evidence" value="ECO:0007669"/>
    <property type="project" value="UniProtKB-UniRule"/>
</dbReference>
<feature type="domain" description="CobN/magnesium chelatase" evidence="3">
    <location>
        <begin position="138"/>
        <end position="1309"/>
    </location>
</feature>
<evidence type="ECO:0000313" key="5">
    <source>
        <dbReference type="Proteomes" id="UP000293719"/>
    </source>
</evidence>
<dbReference type="InterPro" id="IPR011953">
    <property type="entry name" value="Cobalto_CobN"/>
</dbReference>
<name>A0A4P6V3K0_9HYPH</name>
<dbReference type="NCBIfam" id="TIGR02257">
    <property type="entry name" value="cobalto_cobN"/>
    <property type="match status" value="1"/>
</dbReference>
<organism evidence="4 5">
    <name type="scientific">Roseitalea porphyridii</name>
    <dbReference type="NCBI Taxonomy" id="1852022"/>
    <lineage>
        <taxon>Bacteria</taxon>
        <taxon>Pseudomonadati</taxon>
        <taxon>Pseudomonadota</taxon>
        <taxon>Alphaproteobacteria</taxon>
        <taxon>Hyphomicrobiales</taxon>
        <taxon>Ahrensiaceae</taxon>
        <taxon>Roseitalea</taxon>
    </lineage>
</organism>
<evidence type="ECO:0000256" key="2">
    <source>
        <dbReference type="SAM" id="MobiDB-lite"/>
    </source>
</evidence>
<dbReference type="Proteomes" id="UP000293719">
    <property type="component" value="Chromosome"/>
</dbReference>
<dbReference type="EC" id="6.6.1.2" evidence="1"/>
<dbReference type="PANTHER" id="PTHR44119:SF4">
    <property type="entry name" value="AEROBIC COBALTOCHELATASE SUBUNIT COBN"/>
    <property type="match status" value="1"/>
</dbReference>
<dbReference type="GeneID" id="90768124"/>
<dbReference type="RefSeq" id="WP_131617018.1">
    <property type="nucleotide sequence ID" value="NZ_CP036532.1"/>
</dbReference>
<dbReference type="KEGG" id="rpod:E0E05_12520"/>
<dbReference type="GO" id="GO:0051116">
    <property type="term" value="F:cobaltochelatase activity"/>
    <property type="evidence" value="ECO:0007669"/>
    <property type="project" value="UniProtKB-UniRule"/>
</dbReference>
<dbReference type="InterPro" id="IPR003672">
    <property type="entry name" value="CobN/Mg_chltase"/>
</dbReference>
<evidence type="ECO:0000256" key="1">
    <source>
        <dbReference type="NCBIfam" id="TIGR02257"/>
    </source>
</evidence>
<feature type="region of interest" description="Disordered" evidence="2">
    <location>
        <begin position="736"/>
        <end position="824"/>
    </location>
</feature>
<dbReference type="EMBL" id="CP036532">
    <property type="protein sequence ID" value="QBK31354.1"/>
    <property type="molecule type" value="Genomic_DNA"/>
</dbReference>
<dbReference type="OrthoDB" id="9757976at2"/>
<keyword evidence="5" id="KW-1185">Reference proteome</keyword>
<accession>A0A4P6V3K0</accession>
<reference evidence="4 5" key="1">
    <citation type="journal article" date="2017" name="Int. J. Syst. Evol. Microbiol.">
        <title>Roseitalea porphyridii gen. nov., sp. nov., isolated from a red alga, and reclassification of Hoeflea suaedae Chung et al. 2013 as Pseudohoeflea suaedae gen. nov., comb. nov.</title>
        <authorList>
            <person name="Hyeon J.W."/>
            <person name="Jeong S.E."/>
            <person name="Baek K."/>
            <person name="Jeon C.O."/>
        </authorList>
    </citation>
    <scope>NUCLEOTIDE SEQUENCE [LARGE SCALE GENOMIC DNA]</scope>
    <source>
        <strain evidence="4 5">MA7-20</strain>
    </source>
</reference>
<dbReference type="PANTHER" id="PTHR44119">
    <property type="entry name" value="MAGNESIUM-CHELATASE SUBUNIT CHLH, CHLOROPLASTIC"/>
    <property type="match status" value="1"/>
</dbReference>
<evidence type="ECO:0000313" key="4">
    <source>
        <dbReference type="EMBL" id="QBK31354.1"/>
    </source>
</evidence>
<protein>
    <recommendedName>
        <fullName evidence="1">Cobaltochelatase subunit CobN</fullName>
        <ecNumber evidence="1">6.6.1.2</ecNumber>
    </recommendedName>
</protein>